<reference evidence="3 5" key="1">
    <citation type="submission" date="2017-10" db="EMBL/GenBank/DDBJ databases">
        <title>Genomics of the genus Arcobacter.</title>
        <authorList>
            <person name="Perez-Cataluna A."/>
            <person name="Figueras M.J."/>
        </authorList>
    </citation>
    <scope>NUCLEOTIDE SEQUENCE [LARGE SCALE GENOMIC DNA]</scope>
    <source>
        <strain evidence="3 5">LMG 25534</strain>
    </source>
</reference>
<evidence type="ECO:0000313" key="5">
    <source>
        <dbReference type="Proteomes" id="UP000289132"/>
    </source>
</evidence>
<feature type="compositionally biased region" description="Polar residues" evidence="1">
    <location>
        <begin position="118"/>
        <end position="143"/>
    </location>
</feature>
<evidence type="ECO:0000313" key="3">
    <source>
        <dbReference type="EMBL" id="RXJ91073.1"/>
    </source>
</evidence>
<evidence type="ECO:0000313" key="4">
    <source>
        <dbReference type="Proteomes" id="UP000254504"/>
    </source>
</evidence>
<dbReference type="AlphaFoldDB" id="A0AAD0QIF3"/>
<proteinExistence type="predicted"/>
<sequence>MSDLEIFQIAGAIALALKGEKEAIADVELLLKRHPEMFENAKDVVNTINKVVSEPEIIMDNPSVSKYKSKNEILSAKKIDDKKMGDVAIRNDNGTNVIFHANKKKISEFKRLEAKQQTVGSPNSYTQAQSLDGLVQKNSSSVVSEPIIPQNSEKKTFKPTGKYKSFQGKDIEK</sequence>
<evidence type="ECO:0000313" key="2">
    <source>
        <dbReference type="EMBL" id="AXK48594.1"/>
    </source>
</evidence>
<dbReference type="EMBL" id="CP031367">
    <property type="protein sequence ID" value="AXK48594.1"/>
    <property type="molecule type" value="Genomic_DNA"/>
</dbReference>
<dbReference type="EMBL" id="PDKD01000010">
    <property type="protein sequence ID" value="RXJ91073.1"/>
    <property type="molecule type" value="Genomic_DNA"/>
</dbReference>
<protein>
    <submittedName>
        <fullName evidence="2">Uncharacterized protein</fullName>
    </submittedName>
</protein>
<dbReference type="RefSeq" id="WP_115428123.1">
    <property type="nucleotide sequence ID" value="NZ_CP031367.1"/>
</dbReference>
<dbReference type="Proteomes" id="UP000254504">
    <property type="component" value="Chromosome"/>
</dbReference>
<dbReference type="KEGG" id="atp:ATR_0725"/>
<name>A0AAD0QIF3_9BACT</name>
<feature type="region of interest" description="Disordered" evidence="1">
    <location>
        <begin position="118"/>
        <end position="173"/>
    </location>
</feature>
<gene>
    <name evidence="2" type="ORF">ATR_0725</name>
    <name evidence="3" type="ORF">CRU87_06705</name>
</gene>
<accession>A0AAD0QIF3</accession>
<dbReference type="Proteomes" id="UP000289132">
    <property type="component" value="Unassembled WGS sequence"/>
</dbReference>
<evidence type="ECO:0000256" key="1">
    <source>
        <dbReference type="SAM" id="MobiDB-lite"/>
    </source>
</evidence>
<reference evidence="2 4" key="2">
    <citation type="submission" date="2018-07" db="EMBL/GenBank/DDBJ databases">
        <title>Complete genome of the Arcobacter trophiarum type strain LMG 25534.</title>
        <authorList>
            <person name="Miller W.G."/>
            <person name="Yee E."/>
        </authorList>
    </citation>
    <scope>NUCLEOTIDE SEQUENCE [LARGE SCALE GENOMIC DNA]</scope>
    <source>
        <strain evidence="2 4">LMG 25534</strain>
    </source>
</reference>
<organism evidence="2 4">
    <name type="scientific">Aliarcobacter trophiarum LMG 25534</name>
    <dbReference type="NCBI Taxonomy" id="1032241"/>
    <lineage>
        <taxon>Bacteria</taxon>
        <taxon>Pseudomonadati</taxon>
        <taxon>Campylobacterota</taxon>
        <taxon>Epsilonproteobacteria</taxon>
        <taxon>Campylobacterales</taxon>
        <taxon>Arcobacteraceae</taxon>
        <taxon>Aliarcobacter</taxon>
    </lineage>
</organism>
<keyword evidence="5" id="KW-1185">Reference proteome</keyword>